<evidence type="ECO:0000256" key="5">
    <source>
        <dbReference type="SAM" id="Phobius"/>
    </source>
</evidence>
<organism evidence="6">
    <name type="scientific">marine sediment metagenome</name>
    <dbReference type="NCBI Taxonomy" id="412755"/>
    <lineage>
        <taxon>unclassified sequences</taxon>
        <taxon>metagenomes</taxon>
        <taxon>ecological metagenomes</taxon>
    </lineage>
</organism>
<keyword evidence="3 5" id="KW-1133">Transmembrane helix</keyword>
<reference evidence="6" key="1">
    <citation type="journal article" date="2015" name="Nature">
        <title>Complex archaea that bridge the gap between prokaryotes and eukaryotes.</title>
        <authorList>
            <person name="Spang A."/>
            <person name="Saw J.H."/>
            <person name="Jorgensen S.L."/>
            <person name="Zaremba-Niedzwiedzka K."/>
            <person name="Martijn J."/>
            <person name="Lind A.E."/>
            <person name="van Eijk R."/>
            <person name="Schleper C."/>
            <person name="Guy L."/>
            <person name="Ettema T.J."/>
        </authorList>
    </citation>
    <scope>NUCLEOTIDE SEQUENCE</scope>
</reference>
<dbReference type="InterPro" id="IPR044878">
    <property type="entry name" value="UbiA_sf"/>
</dbReference>
<feature type="transmembrane region" description="Helical" evidence="5">
    <location>
        <begin position="216"/>
        <end position="236"/>
    </location>
</feature>
<accession>A0A0F9D639</accession>
<comment type="subcellular location">
    <subcellularLocation>
        <location evidence="1">Membrane</location>
        <topology evidence="1">Multi-pass membrane protein</topology>
    </subcellularLocation>
</comment>
<proteinExistence type="predicted"/>
<sequence>MPKVKSEEVKEQMAVNALRQIIISMRPAHWVKNFFVFTPLVFSQNLFHLKLLFLTSGAFLIFCAVSGAAYIINDLIDRDDDRIHPAKAKRPIASEKLSFKAALFSALMLQALGLVFAWALSPRLVLVAVFYIALNLLYSFFLKKIVILDVMAIAAGFILRILAGSAVTSVLPSHWLTICTGAIAIFLALGKRRHELILQNNLNGNNGKYLSYTSPYFLDQMIAVVTASTLMSYVLYTISAETIEKFGTTNLSFTIPFVVYGIFRYLYLMHQKGKGDDPARIMISD</sequence>
<evidence type="ECO:0008006" key="7">
    <source>
        <dbReference type="Google" id="ProtNLM"/>
    </source>
</evidence>
<feature type="transmembrane region" description="Helical" evidence="5">
    <location>
        <begin position="146"/>
        <end position="167"/>
    </location>
</feature>
<keyword evidence="4 5" id="KW-0472">Membrane</keyword>
<feature type="non-terminal residue" evidence="6">
    <location>
        <position position="285"/>
    </location>
</feature>
<dbReference type="AlphaFoldDB" id="A0A0F9D639"/>
<feature type="transmembrane region" description="Helical" evidence="5">
    <location>
        <begin position="124"/>
        <end position="141"/>
    </location>
</feature>
<evidence type="ECO:0000313" key="6">
    <source>
        <dbReference type="EMBL" id="KKL49171.1"/>
    </source>
</evidence>
<gene>
    <name evidence="6" type="ORF">LCGC14_2318170</name>
</gene>
<dbReference type="GO" id="GO:0016020">
    <property type="term" value="C:membrane"/>
    <property type="evidence" value="ECO:0007669"/>
    <property type="project" value="UniProtKB-SubCell"/>
</dbReference>
<dbReference type="PANTHER" id="PTHR42723">
    <property type="entry name" value="CHLOROPHYLL SYNTHASE"/>
    <property type="match status" value="1"/>
</dbReference>
<comment type="caution">
    <text evidence="6">The sequence shown here is derived from an EMBL/GenBank/DDBJ whole genome shotgun (WGS) entry which is preliminary data.</text>
</comment>
<feature type="transmembrane region" description="Helical" evidence="5">
    <location>
        <begin position="248"/>
        <end position="267"/>
    </location>
</feature>
<feature type="transmembrane region" description="Helical" evidence="5">
    <location>
        <begin position="51"/>
        <end position="76"/>
    </location>
</feature>
<feature type="transmembrane region" description="Helical" evidence="5">
    <location>
        <begin position="97"/>
        <end position="118"/>
    </location>
</feature>
<dbReference type="InterPro" id="IPR000537">
    <property type="entry name" value="UbiA_prenyltransferase"/>
</dbReference>
<evidence type="ECO:0000256" key="4">
    <source>
        <dbReference type="ARBA" id="ARBA00023136"/>
    </source>
</evidence>
<dbReference type="Gene3D" id="1.10.357.140">
    <property type="entry name" value="UbiA prenyltransferase"/>
    <property type="match status" value="1"/>
</dbReference>
<dbReference type="NCBIfam" id="NF008977">
    <property type="entry name" value="PRK12324.1-2"/>
    <property type="match status" value="1"/>
</dbReference>
<evidence type="ECO:0000256" key="2">
    <source>
        <dbReference type="ARBA" id="ARBA00022692"/>
    </source>
</evidence>
<dbReference type="EMBL" id="LAZR01033056">
    <property type="protein sequence ID" value="KKL49171.1"/>
    <property type="molecule type" value="Genomic_DNA"/>
</dbReference>
<dbReference type="PANTHER" id="PTHR42723:SF1">
    <property type="entry name" value="CHLOROPHYLL SYNTHASE, CHLOROPLASTIC"/>
    <property type="match status" value="1"/>
</dbReference>
<dbReference type="InterPro" id="IPR050475">
    <property type="entry name" value="Prenyltransferase_related"/>
</dbReference>
<dbReference type="CDD" id="cd13963">
    <property type="entry name" value="PT_UbiA_2"/>
    <property type="match status" value="1"/>
</dbReference>
<protein>
    <recommendedName>
        <fullName evidence="7">Decaprenyl-phosphate phosphoribosyltransferase</fullName>
    </recommendedName>
</protein>
<dbReference type="GO" id="GO:0016765">
    <property type="term" value="F:transferase activity, transferring alkyl or aryl (other than methyl) groups"/>
    <property type="evidence" value="ECO:0007669"/>
    <property type="project" value="InterPro"/>
</dbReference>
<feature type="transmembrane region" description="Helical" evidence="5">
    <location>
        <begin position="173"/>
        <end position="190"/>
    </location>
</feature>
<keyword evidence="2 5" id="KW-0812">Transmembrane</keyword>
<evidence type="ECO:0000256" key="3">
    <source>
        <dbReference type="ARBA" id="ARBA00022989"/>
    </source>
</evidence>
<evidence type="ECO:0000256" key="1">
    <source>
        <dbReference type="ARBA" id="ARBA00004141"/>
    </source>
</evidence>
<dbReference type="Pfam" id="PF01040">
    <property type="entry name" value="UbiA"/>
    <property type="match status" value="1"/>
</dbReference>
<name>A0A0F9D639_9ZZZZ</name>